<feature type="domain" description="Protein UNC80 central region" evidence="3">
    <location>
        <begin position="1048"/>
        <end position="1791"/>
    </location>
</feature>
<proteinExistence type="predicted"/>
<dbReference type="InterPro" id="IPR031542">
    <property type="entry name" value="UNC80_N"/>
</dbReference>
<feature type="region of interest" description="Disordered" evidence="1">
    <location>
        <begin position="2324"/>
        <end position="2385"/>
    </location>
</feature>
<dbReference type="EMBL" id="CP111017">
    <property type="protein sequence ID" value="WAR09253.1"/>
    <property type="molecule type" value="Genomic_DNA"/>
</dbReference>
<feature type="region of interest" description="Disordered" evidence="1">
    <location>
        <begin position="939"/>
        <end position="1005"/>
    </location>
</feature>
<dbReference type="Pfam" id="PF15778">
    <property type="entry name" value="UNC80_N"/>
    <property type="match status" value="1"/>
</dbReference>
<feature type="region of interest" description="Disordered" evidence="1">
    <location>
        <begin position="542"/>
        <end position="615"/>
    </location>
</feature>
<feature type="compositionally biased region" description="Polar residues" evidence="1">
    <location>
        <begin position="3303"/>
        <end position="3314"/>
    </location>
</feature>
<gene>
    <name evidence="5" type="ORF">MAR_019211</name>
</gene>
<feature type="region of interest" description="Disordered" evidence="1">
    <location>
        <begin position="1375"/>
        <end position="1410"/>
    </location>
</feature>
<feature type="domain" description="Cation channel complex component UNC80 N-terminal" evidence="2">
    <location>
        <begin position="21"/>
        <end position="193"/>
    </location>
</feature>
<dbReference type="InterPro" id="IPR045852">
    <property type="entry name" value="UNC80_central"/>
</dbReference>
<feature type="region of interest" description="Disordered" evidence="1">
    <location>
        <begin position="3292"/>
        <end position="3336"/>
    </location>
</feature>
<dbReference type="Proteomes" id="UP001164746">
    <property type="component" value="Chromosome 6"/>
</dbReference>
<feature type="compositionally biased region" description="Polar residues" evidence="1">
    <location>
        <begin position="3018"/>
        <end position="3027"/>
    </location>
</feature>
<feature type="compositionally biased region" description="Basic and acidic residues" evidence="1">
    <location>
        <begin position="3072"/>
        <end position="3083"/>
    </location>
</feature>
<sequence length="3454" mass="388459">MPKRKSQANEDIDNDLSVPLPFIRPKLGKLCDASCISFERVVVQNILHGQPPSLCEAIQSVSRWKVVQVAFPHVMHACAAMLENRRQMHPGAKFTNCETKLLYTLHWIILDAASECEDNVTMSDTVKIPPLHAMLHPLKTIQLFVYLFAPLVNSLADSDFQSLKLENGLRLWQPLWDYQQPDVPCFSTPVKPQRNVLKAQRNHLKVNTNAANIYIGKGTSTDNLRFVSPFGDTESIQSSSGETSPSRYAPLARLSDSEFCFMSQSESQSVFSMCEFCNNIKSSRANEGPSVCRCGRKDSFVDVGPENRQSFFEKLGSLDRDFVKQRLASAAMAGVKGAAAPIDILSASYFDVAVLQSLFCLQWATEGIHWGLKYVHQRLLEISDELLHMDVKDRERSRSLPFADPRLLRNNSIPSSSKDPVQTGIPKSASSLSNRFASASPELSTIPSDSEPTSPVAKPFLSELRREPPFKKVCMVELRQFPDSTRAVVTRKQSPSPSRGDASPTSVPFKTKLENYPLPKTHREYASVYNWNTARGRTSVDIYNARSPEREKTVKNSQSWGATGDKKFEFPPSPDQVSEGSSQHSSNDSSSLSQEQTTSGGTVVGKPIITITAETPQKMKPSWSRLYDFGPTEEPEPESGAIGGDDPGALGLARSQTDTNISYLKEEEVHEVAGAVHYIQKNGCLNYKVILQAIHYVTKNHTSEKICEVGLNILNCLLDLDIVEKKVEEEGPGGGASAGAGAAATDDKKDDNQSVSTDMGKTEITAFGLAMDSLISIYKSLGCPHGCGDGLRGRHGDLLRQKGHNCLLRLQKLNGPLFCSYMKNSVKTRPIQEVVDFFHAFLGFCVDPQQILLSQQSNRKSVSTEALPNNNFTNNFGHPIGGVGYRGVEGVRTTSVTSESGDEKERAAVLSNIAAELKENGGKSRKSLFRKKLKKILDEMTGKSSPRASLSCNEDDGPSGTSTPKRKFSKFHIGWRKPKSDHEEDGCSEVGGAMENRESKSDTGYHRHGLKGKMSFKTASQATLTFLKPKQSQGESEADPDDIGIVMREKRLVDKFIVKSGMLRFNFLLECCHPGTVPDPQLVASMIQLEAPVSARATLLLECAHFVHRCNHGDWPNWMRLNLPSFRHSSSALHSRGQPSGIRRTLNLQKAAGRLFYSWAENLGYQLEYQMARERQSRFSHVEDVHDERKKRQLRMDDDMEDFLDENTVNTRGNECPYALKMLACLVLQEITTFLRETFQYLPRKKHKLEPGWDKHLTSRRFSSIISSPGHSDRSSESNIGDLPHPSPGPGGGTGSPGERKISFAVQMERSDSFNSSTTSLSMDPLASPHTPMEERKGRRLAQGRQKLLKHLRRGSTQNTSFRQNRSFRMRRGDQGSIKLHGTGSIRTRKVSSQSIHSDSKFLEGEPSTDDIESMTYCSEDVQQDTQAMEEQQEVEDEKMFTNMPWIKVVIQLANQSNFICPHQGFCHLDCYERQRRSCSRLVTSMKKIYQSTEEEQTKESDRKLEQRREIFKDKFKRRESIFQNPSPIKRRESTPLLEKIRTDVSLVKQKLTSWKKEVKPKEVKEDSPMVKYITSQAQKLTQCPLSILTKSAPILNEDQFADIMPVAWELMMETDQEVAAAAASMYLISSVRAPEKAQTMVFKELQHEDPCVRINAILRFGTLWKFRHQVWPRMEEGAQIHFKVPPPNIDFTLPFPTIGLPSQAPIDPPWNPHFKAKIEEVTVNQDQTKSLVTATTTRRKQQQEMIRRALQREEERKRIGRETFPMTTVSVTQLAAVEPSLHHAGEDHEEALQEEINLAARRVSLAPTNRNIASRSMSWRNGSLHWARLTTFEEKFFPSSICAVVLPIIHLLEDGDEELLFILRKLLFYFKDLPTQMAHSLFNYLIGYVMFYVRTPQTYGQEAIAGALALLWQPNIMISANVPSAKKIIVHGPDLTSIPSQFPVHEDTQFNVILQDSLDFFNIPEEEQNSYFLVDTKSNQIHNMNSYVRDFYFFRRNFYPQLSLVHMDPQEAQDNLEKQAFLLKFGEIGKVLFTVAILESTSPHQELFGMDTLHKESWLKLMHTMFSRMTSSFNWSQDLCLFLNVINGCVILHCEDSAMLRFSLATFLNISIHFKQIFSMTGFLNVIPTLMRTYSNHLPNPVVCKALQFVFKQFYILHRKPFMLQLFGSLANILDFQSASTGLMDTTKVQPDCLFEMLLSLEKDTPDLLSILDLVDYPKPFKALDFCYESEPETFNLMQVIDMCVTVVVYSPDSFRSVQMLTILEIVLPRYLDYLHQETNKKDNPPAARAEISAINTIASSMRALVTSCDCFSRGLPLPKQLEAERTSTKDKRDRGSPVETSVFYDEREDSNTYPNRHAEEGRGRKSQAQYDQDDEEMQRQDFRKPRDSLLNVVAEFYGACQTRMKELRKMLQDLSFRPPELLDHKSHNRLADMAHTLLKLATYDPDTMGCAGLQKYMTEILPITDWSQEAVRPALNLILRRLDRLFNKINNPKRPHLKRKVDWTAGANLLKGVFLTLKKFPYIAHLPHLKTLINVLIQIVLSSGSQTVMESLPGMGVFRSEFSGSVIPPMFCSEVVKLVAMQMQALGEQITLEQICGGSSVFPTSERCINMLVNFILPLCIRVGCGRRDTPRLRQVDINFALQVILNILNPPAKVSGGGQTNSSTKSGMHHLSITEHGRCGSMSRNSHKSYVKYQGNELLVQTAYHGLEILMACFDKALAPEWHRVAKVIMQNSHTRVCLPLWKFLNFVMLRINCDTAQEYYEQQTIKDKLQGYSFTHPKCMGSVLVELALELKLIKDEFIATGGEYRSRSATMVTDRSDFSHNPGAEIRTAKEVSDITTEIIGPPKPTLATIGKRASRATILSQNSSSNSAPFKATVLTSSFENGSPTGRRKSNAGQRISAKDGTRILEKFRKPTQDDLSPIDQIVPETEEKVGMEPMIAFQPVSNQNSVEHLPTSVQYENEDIIDGNDLYPRGHRLQRQDAKSRKTFKMKRTKTKTTSVRRFMSRHGKNDVSDTESNSTEGSPTRSSSTIRSRRQGESDSLRLHRTGTGIHTPRAGSPSKCGYAKSVETIHEQREDCKKSSKPRYIQRSKSHDDPHGDIHAPAGTARRRIARQGARMVRSRSPSSSPVRALGSKSNLMSPNCKIASPPLRRGFSEDSPGPAEMPINITYATIPGATSPPQSAQSLKEDRSFFRFSLKKKEPAPQMIKENDSESSADSPMSPPITSPLSPTNPFLSLVYEKPKPVITSSEKKDTAPKSLVKSRIQMFTMPVQKGEIKPAGPTQGKIAPIVPPPIPPRQLFTKTFTSTNEPEPQSPPENTKFKSRDRQRPFTSPVKQRAIAKLLNDLPVSDTSAFHVPQPKAINLPRETSPQPLSSTNPFRSNPDPFQNSQLTQKGGVKSNDAIKQTYVSSRCSSDESLTEFSTLLKEDEKSASRSSVCIYFDGKEVPDTLV</sequence>
<feature type="compositionally biased region" description="Basic residues" evidence="1">
    <location>
        <begin position="2988"/>
        <end position="2998"/>
    </location>
</feature>
<evidence type="ECO:0000259" key="4">
    <source>
        <dbReference type="Pfam" id="PF20262"/>
    </source>
</evidence>
<feature type="compositionally biased region" description="Basic and acidic residues" evidence="1">
    <location>
        <begin position="3094"/>
        <end position="3103"/>
    </location>
</feature>
<feature type="region of interest" description="Disordered" evidence="1">
    <location>
        <begin position="2982"/>
        <end position="3169"/>
    </location>
</feature>
<evidence type="ECO:0000313" key="6">
    <source>
        <dbReference type="Proteomes" id="UP001164746"/>
    </source>
</evidence>
<evidence type="ECO:0000313" key="5">
    <source>
        <dbReference type="EMBL" id="WAR09253.1"/>
    </source>
</evidence>
<dbReference type="PANTHER" id="PTHR31781:SF1">
    <property type="entry name" value="PROTEIN UNC-80 HOMOLOG"/>
    <property type="match status" value="1"/>
</dbReference>
<feature type="region of interest" description="Disordered" evidence="1">
    <location>
        <begin position="729"/>
        <end position="756"/>
    </location>
</feature>
<evidence type="ECO:0000259" key="2">
    <source>
        <dbReference type="Pfam" id="PF15778"/>
    </source>
</evidence>
<dbReference type="InterPro" id="IPR046460">
    <property type="entry name" value="UNC80_C"/>
</dbReference>
<organism evidence="5 6">
    <name type="scientific">Mya arenaria</name>
    <name type="common">Soft-shell clam</name>
    <dbReference type="NCBI Taxonomy" id="6604"/>
    <lineage>
        <taxon>Eukaryota</taxon>
        <taxon>Metazoa</taxon>
        <taxon>Spiralia</taxon>
        <taxon>Lophotrochozoa</taxon>
        <taxon>Mollusca</taxon>
        <taxon>Bivalvia</taxon>
        <taxon>Autobranchia</taxon>
        <taxon>Heteroconchia</taxon>
        <taxon>Euheterodonta</taxon>
        <taxon>Imparidentia</taxon>
        <taxon>Neoheterodontei</taxon>
        <taxon>Myida</taxon>
        <taxon>Myoidea</taxon>
        <taxon>Myidae</taxon>
        <taxon>Mya</taxon>
    </lineage>
</organism>
<feature type="region of interest" description="Disordered" evidence="1">
    <location>
        <begin position="403"/>
        <end position="431"/>
    </location>
</feature>
<evidence type="ECO:0000256" key="1">
    <source>
        <dbReference type="SAM" id="MobiDB-lite"/>
    </source>
</evidence>
<feature type="region of interest" description="Disordered" evidence="1">
    <location>
        <begin position="3200"/>
        <end position="3233"/>
    </location>
</feature>
<protein>
    <submittedName>
        <fullName evidence="5">UNC80-like protein</fullName>
    </submittedName>
</protein>
<feature type="domain" description="Protein UNC80 C-terminal" evidence="4">
    <location>
        <begin position="2046"/>
        <end position="2801"/>
    </location>
</feature>
<feature type="compositionally biased region" description="Polar residues" evidence="1">
    <location>
        <begin position="942"/>
        <end position="952"/>
    </location>
</feature>
<feature type="compositionally biased region" description="Basic and acidic residues" evidence="1">
    <location>
        <begin position="2324"/>
        <end position="2338"/>
    </location>
</feature>
<dbReference type="Pfam" id="PF19424">
    <property type="entry name" value="UNC80"/>
    <property type="match status" value="1"/>
</dbReference>
<feature type="region of interest" description="Disordered" evidence="1">
    <location>
        <begin position="486"/>
        <end position="515"/>
    </location>
</feature>
<dbReference type="SUPFAM" id="SSF48371">
    <property type="entry name" value="ARM repeat"/>
    <property type="match status" value="1"/>
</dbReference>
<feature type="region of interest" description="Disordered" evidence="1">
    <location>
        <begin position="1264"/>
        <end position="1299"/>
    </location>
</feature>
<evidence type="ECO:0000259" key="3">
    <source>
        <dbReference type="Pfam" id="PF19424"/>
    </source>
</evidence>
<feature type="compositionally biased region" description="Low complexity" evidence="1">
    <location>
        <begin position="1313"/>
        <end position="1322"/>
    </location>
</feature>
<feature type="compositionally biased region" description="Polar residues" evidence="1">
    <location>
        <begin position="409"/>
        <end position="420"/>
    </location>
</feature>
<feature type="compositionally biased region" description="Low complexity" evidence="1">
    <location>
        <begin position="3124"/>
        <end position="3133"/>
    </location>
</feature>
<dbReference type="InterPro" id="IPR016024">
    <property type="entry name" value="ARM-type_fold"/>
</dbReference>
<feature type="compositionally biased region" description="Basic residues" evidence="1">
    <location>
        <begin position="964"/>
        <end position="979"/>
    </location>
</feature>
<feature type="region of interest" description="Disordered" evidence="1">
    <location>
        <begin position="1313"/>
        <end position="1342"/>
    </location>
</feature>
<feature type="region of interest" description="Disordered" evidence="1">
    <location>
        <begin position="3356"/>
        <end position="3401"/>
    </location>
</feature>
<feature type="domain" description="Protein UNC80 C-terminal" evidence="4">
    <location>
        <begin position="1858"/>
        <end position="1914"/>
    </location>
</feature>
<feature type="compositionally biased region" description="Basic residues" evidence="1">
    <location>
        <begin position="3084"/>
        <end position="3093"/>
    </location>
</feature>
<feature type="compositionally biased region" description="Basic and acidic residues" evidence="1">
    <location>
        <begin position="3322"/>
        <end position="3331"/>
    </location>
</feature>
<accession>A0ABY7EGY3</accession>
<reference evidence="5" key="1">
    <citation type="submission" date="2022-11" db="EMBL/GenBank/DDBJ databases">
        <title>Centuries of genome instability and evolution in soft-shell clam transmissible cancer (bioRxiv).</title>
        <authorList>
            <person name="Hart S.F.M."/>
            <person name="Yonemitsu M.A."/>
            <person name="Giersch R.M."/>
            <person name="Beal B.F."/>
            <person name="Arriagada G."/>
            <person name="Davis B.W."/>
            <person name="Ostrander E.A."/>
            <person name="Goff S.P."/>
            <person name="Metzger M.J."/>
        </authorList>
    </citation>
    <scope>NUCLEOTIDE SEQUENCE</scope>
    <source>
        <strain evidence="5">MELC-2E11</strain>
        <tissue evidence="5">Siphon/mantle</tissue>
    </source>
</reference>
<feature type="compositionally biased region" description="Basic and acidic residues" evidence="1">
    <location>
        <begin position="995"/>
        <end position="1005"/>
    </location>
</feature>
<keyword evidence="6" id="KW-1185">Reference proteome</keyword>
<feature type="compositionally biased region" description="Polar residues" evidence="1">
    <location>
        <begin position="491"/>
        <end position="508"/>
    </location>
</feature>
<feature type="region of interest" description="Disordered" evidence="1">
    <location>
        <begin position="628"/>
        <end position="653"/>
    </location>
</feature>
<dbReference type="PANTHER" id="PTHR31781">
    <property type="entry name" value="UNC80"/>
    <property type="match status" value="1"/>
</dbReference>
<name>A0ABY7EGY3_MYAAR</name>
<dbReference type="Pfam" id="PF20262">
    <property type="entry name" value="UNC80_C"/>
    <property type="match status" value="2"/>
</dbReference>
<feature type="region of interest" description="Disordered" evidence="1">
    <location>
        <begin position="2882"/>
        <end position="2902"/>
    </location>
</feature>
<feature type="compositionally biased region" description="Polar residues" evidence="1">
    <location>
        <begin position="3369"/>
        <end position="3396"/>
    </location>
</feature>
<feature type="compositionally biased region" description="Low complexity" evidence="1">
    <location>
        <begin position="578"/>
        <end position="593"/>
    </location>
</feature>